<name>A0A167TB04_9AGAM</name>
<dbReference type="OrthoDB" id="3737830at2759"/>
<evidence type="ECO:0000256" key="2">
    <source>
        <dbReference type="SAM" id="SignalP"/>
    </source>
</evidence>
<keyword evidence="4" id="KW-1185">Reference proteome</keyword>
<feature type="signal peptide" evidence="2">
    <location>
        <begin position="1"/>
        <end position="21"/>
    </location>
</feature>
<dbReference type="InterPro" id="IPR011992">
    <property type="entry name" value="EF-hand-dom_pair"/>
</dbReference>
<dbReference type="EMBL" id="KV418337">
    <property type="protein sequence ID" value="KZP02746.1"/>
    <property type="molecule type" value="Genomic_DNA"/>
</dbReference>
<dbReference type="PROSITE" id="PS00018">
    <property type="entry name" value="EF_HAND_1"/>
    <property type="match status" value="1"/>
</dbReference>
<sequence>MQQRAFVSLIATLLLLSYTSAECCTPVGSAQCADGTYGFPCCGKGACNIFCCECDGGCRTSDSRASLSARNPLGVVEADSCKQQFSQADANGDGKLTFLEWAAPSDTAADTAATAARWADFDWEGKGYLTQEEALERKA</sequence>
<evidence type="ECO:0000313" key="4">
    <source>
        <dbReference type="Proteomes" id="UP000076532"/>
    </source>
</evidence>
<feature type="chain" id="PRO_5007892528" description="EF-hand domain-containing protein" evidence="2">
    <location>
        <begin position="22"/>
        <end position="139"/>
    </location>
</feature>
<keyword evidence="1" id="KW-0106">Calcium</keyword>
<evidence type="ECO:0000313" key="3">
    <source>
        <dbReference type="EMBL" id="KZP02746.1"/>
    </source>
</evidence>
<evidence type="ECO:0000256" key="1">
    <source>
        <dbReference type="ARBA" id="ARBA00022837"/>
    </source>
</evidence>
<accession>A0A167TB04</accession>
<reference evidence="3 4" key="1">
    <citation type="journal article" date="2016" name="Mol. Biol. Evol.">
        <title>Comparative Genomics of Early-Diverging Mushroom-Forming Fungi Provides Insights into the Origins of Lignocellulose Decay Capabilities.</title>
        <authorList>
            <person name="Nagy L.G."/>
            <person name="Riley R."/>
            <person name="Tritt A."/>
            <person name="Adam C."/>
            <person name="Daum C."/>
            <person name="Floudas D."/>
            <person name="Sun H."/>
            <person name="Yadav J.S."/>
            <person name="Pangilinan J."/>
            <person name="Larsson K.H."/>
            <person name="Matsuura K."/>
            <person name="Barry K."/>
            <person name="Labutti K."/>
            <person name="Kuo R."/>
            <person name="Ohm R.A."/>
            <person name="Bhattacharya S.S."/>
            <person name="Shirouzu T."/>
            <person name="Yoshinaga Y."/>
            <person name="Martin F.M."/>
            <person name="Grigoriev I.V."/>
            <person name="Hibbett D.S."/>
        </authorList>
    </citation>
    <scope>NUCLEOTIDE SEQUENCE [LARGE SCALE GENOMIC DNA]</scope>
    <source>
        <strain evidence="3 4">CBS 109695</strain>
    </source>
</reference>
<proteinExistence type="predicted"/>
<evidence type="ECO:0008006" key="5">
    <source>
        <dbReference type="Google" id="ProtNLM"/>
    </source>
</evidence>
<organism evidence="3 4">
    <name type="scientific">Athelia psychrophila</name>
    <dbReference type="NCBI Taxonomy" id="1759441"/>
    <lineage>
        <taxon>Eukaryota</taxon>
        <taxon>Fungi</taxon>
        <taxon>Dikarya</taxon>
        <taxon>Basidiomycota</taxon>
        <taxon>Agaricomycotina</taxon>
        <taxon>Agaricomycetes</taxon>
        <taxon>Agaricomycetidae</taxon>
        <taxon>Atheliales</taxon>
        <taxon>Atheliaceae</taxon>
        <taxon>Athelia</taxon>
    </lineage>
</organism>
<protein>
    <recommendedName>
        <fullName evidence="5">EF-hand domain-containing protein</fullName>
    </recommendedName>
</protein>
<dbReference type="AlphaFoldDB" id="A0A167TB04"/>
<dbReference type="Gene3D" id="3.30.70.2800">
    <property type="match status" value="1"/>
</dbReference>
<dbReference type="Proteomes" id="UP000076532">
    <property type="component" value="Unassembled WGS sequence"/>
</dbReference>
<dbReference type="SUPFAM" id="SSF47473">
    <property type="entry name" value="EF-hand"/>
    <property type="match status" value="1"/>
</dbReference>
<dbReference type="InterPro" id="IPR018247">
    <property type="entry name" value="EF_Hand_1_Ca_BS"/>
</dbReference>
<keyword evidence="2" id="KW-0732">Signal</keyword>
<gene>
    <name evidence="3" type="ORF">FIBSPDRAFT_969663</name>
</gene>